<evidence type="ECO:0000256" key="6">
    <source>
        <dbReference type="PROSITE-ProRule" id="PRU00042"/>
    </source>
</evidence>
<dbReference type="PROSITE" id="PS00028">
    <property type="entry name" value="ZINC_FINGER_C2H2_1"/>
    <property type="match status" value="8"/>
</dbReference>
<dbReference type="InterPro" id="IPR013087">
    <property type="entry name" value="Znf_C2H2_type"/>
</dbReference>
<keyword evidence="2" id="KW-0479">Metal-binding</keyword>
<evidence type="ECO:0000256" key="5">
    <source>
        <dbReference type="ARBA" id="ARBA00022833"/>
    </source>
</evidence>
<keyword evidence="5" id="KW-0862">Zinc</keyword>
<keyword evidence="4 6" id="KW-0863">Zinc-finger</keyword>
<reference evidence="9" key="1">
    <citation type="submission" date="2025-08" db="UniProtKB">
        <authorList>
            <consortium name="Ensembl"/>
        </authorList>
    </citation>
    <scope>IDENTIFICATION</scope>
</reference>
<accession>A0A8C8AU54</accession>
<keyword evidence="10" id="KW-1185">Reference proteome</keyword>
<dbReference type="FunFam" id="3.30.160.60:FF:001684">
    <property type="entry name" value="zinc finger protein 33B-like"/>
    <property type="match status" value="1"/>
</dbReference>
<feature type="domain" description="C2H2-type" evidence="8">
    <location>
        <begin position="275"/>
        <end position="302"/>
    </location>
</feature>
<dbReference type="PANTHER" id="PTHR16515">
    <property type="entry name" value="PR DOMAIN ZINC FINGER PROTEIN"/>
    <property type="match status" value="1"/>
</dbReference>
<dbReference type="AlphaFoldDB" id="A0A8C8AU54"/>
<dbReference type="FunFam" id="3.30.160.60:FF:001415">
    <property type="entry name" value="zinc finger protein 282"/>
    <property type="match status" value="1"/>
</dbReference>
<sequence>MDVAVVNQGLLFLGDLCCIASDKGNIWNLFVPGCGGAVIRSELQTHTRSAENTEPHGSFSGGSRDPSRQISDKRGTSERHLNSATDQANPMGNRKGNSSLEEGEPDKFKEILLYQQSHAGERRYLCTECQKTFKLKVRFLKHKQNHTLKSHVTSYICTECGKNFGRYAEVIRHQRTHTGDKPYKCMLCEKSFLEIMRLANHFTDHSQLHQIPQRWERPHGCAECGKSFSGKKSLRIHQRSHAAERPYPCAECGKSFNCHSGLVRHQMIHRGERPYKCTECGKCYSRKEHLQNHQRLHTGERPFACAACGKSFIRKQNLLKHQRIHTGERPYQCPACGRSFRYKESLKDHQRVHGAECLGCSFVRTMRYGIKSCWAAAPLPPPPRSHRVPHLPSPRPPKSCSSPHASCLHFNQLQPPFPAPSSCPPSPNQSQVTSTLDLGI</sequence>
<reference evidence="9" key="2">
    <citation type="submission" date="2025-09" db="UniProtKB">
        <authorList>
            <consortium name="Ensembl"/>
        </authorList>
    </citation>
    <scope>IDENTIFICATION</scope>
</reference>
<protein>
    <recommendedName>
        <fullName evidence="8">C2H2-type domain-containing protein</fullName>
    </recommendedName>
</protein>
<keyword evidence="3" id="KW-0677">Repeat</keyword>
<evidence type="ECO:0000256" key="1">
    <source>
        <dbReference type="ARBA" id="ARBA00006991"/>
    </source>
</evidence>
<dbReference type="GO" id="GO:0005634">
    <property type="term" value="C:nucleus"/>
    <property type="evidence" value="ECO:0007669"/>
    <property type="project" value="TreeGrafter"/>
</dbReference>
<feature type="region of interest" description="Disordered" evidence="7">
    <location>
        <begin position="47"/>
        <end position="103"/>
    </location>
</feature>
<dbReference type="SMART" id="SM00355">
    <property type="entry name" value="ZnF_C2H2"/>
    <property type="match status" value="8"/>
</dbReference>
<feature type="compositionally biased region" description="Pro residues" evidence="7">
    <location>
        <begin position="418"/>
        <end position="427"/>
    </location>
</feature>
<feature type="region of interest" description="Disordered" evidence="7">
    <location>
        <begin position="418"/>
        <end position="440"/>
    </location>
</feature>
<dbReference type="InterPro" id="IPR050331">
    <property type="entry name" value="Zinc_finger"/>
</dbReference>
<feature type="compositionally biased region" description="Polar residues" evidence="7">
    <location>
        <begin position="82"/>
        <end position="100"/>
    </location>
</feature>
<dbReference type="GO" id="GO:0008270">
    <property type="term" value="F:zinc ion binding"/>
    <property type="evidence" value="ECO:0007669"/>
    <property type="project" value="UniProtKB-KW"/>
</dbReference>
<evidence type="ECO:0000256" key="4">
    <source>
        <dbReference type="ARBA" id="ARBA00022771"/>
    </source>
</evidence>
<dbReference type="GO" id="GO:0010468">
    <property type="term" value="P:regulation of gene expression"/>
    <property type="evidence" value="ECO:0007669"/>
    <property type="project" value="TreeGrafter"/>
</dbReference>
<dbReference type="Proteomes" id="UP000694552">
    <property type="component" value="Unplaced"/>
</dbReference>
<proteinExistence type="inferred from homology"/>
<dbReference type="FunFam" id="3.30.160.60:FF:002343">
    <property type="entry name" value="Zinc finger protein 33A"/>
    <property type="match status" value="2"/>
</dbReference>
<dbReference type="SUPFAM" id="SSF57667">
    <property type="entry name" value="beta-beta-alpha zinc fingers"/>
    <property type="match status" value="5"/>
</dbReference>
<evidence type="ECO:0000313" key="10">
    <source>
        <dbReference type="Proteomes" id="UP000694552"/>
    </source>
</evidence>
<evidence type="ECO:0000313" key="9">
    <source>
        <dbReference type="Ensembl" id="ENSOSUP00000010087.1"/>
    </source>
</evidence>
<evidence type="ECO:0000256" key="7">
    <source>
        <dbReference type="SAM" id="MobiDB-lite"/>
    </source>
</evidence>
<comment type="similarity">
    <text evidence="1">Belongs to the krueppel C2H2-type zinc-finger protein family.</text>
</comment>
<feature type="compositionally biased region" description="Basic and acidic residues" evidence="7">
    <location>
        <begin position="65"/>
        <end position="81"/>
    </location>
</feature>
<feature type="domain" description="C2H2-type" evidence="8">
    <location>
        <begin position="155"/>
        <end position="182"/>
    </location>
</feature>
<evidence type="ECO:0000259" key="8">
    <source>
        <dbReference type="PROSITE" id="PS50157"/>
    </source>
</evidence>
<dbReference type="FunFam" id="3.30.160.60:FF:000151">
    <property type="entry name" value="Zinc finger and SCAN domain-containing 21"/>
    <property type="match status" value="1"/>
</dbReference>
<dbReference type="Ensembl" id="ENSOSUT00000010440.1">
    <property type="protein sequence ID" value="ENSOSUP00000010087.1"/>
    <property type="gene ID" value="ENSOSUG00000007373.1"/>
</dbReference>
<evidence type="ECO:0000256" key="3">
    <source>
        <dbReference type="ARBA" id="ARBA00022737"/>
    </source>
</evidence>
<dbReference type="FunFam" id="3.30.160.60:FF:001271">
    <property type="entry name" value="Zinc finger protein 282"/>
    <property type="match status" value="1"/>
</dbReference>
<dbReference type="PANTHER" id="PTHR16515:SF52">
    <property type="entry name" value="GASTRULA ZINC FINGER PROTEIN XLCGF26.1"/>
    <property type="match status" value="1"/>
</dbReference>
<feature type="domain" description="C2H2-type" evidence="8">
    <location>
        <begin position="124"/>
        <end position="151"/>
    </location>
</feature>
<dbReference type="Pfam" id="PF00096">
    <property type="entry name" value="zf-C2H2"/>
    <property type="match status" value="6"/>
</dbReference>
<feature type="domain" description="C2H2-type" evidence="8">
    <location>
        <begin position="183"/>
        <end position="210"/>
    </location>
</feature>
<dbReference type="InterPro" id="IPR036236">
    <property type="entry name" value="Znf_C2H2_sf"/>
</dbReference>
<feature type="domain" description="C2H2-type" evidence="8">
    <location>
        <begin position="303"/>
        <end position="330"/>
    </location>
</feature>
<feature type="domain" description="C2H2-type" evidence="8">
    <location>
        <begin position="247"/>
        <end position="274"/>
    </location>
</feature>
<name>A0A8C8AU54_9STRI</name>
<evidence type="ECO:0000256" key="2">
    <source>
        <dbReference type="ARBA" id="ARBA00022723"/>
    </source>
</evidence>
<organism evidence="9 10">
    <name type="scientific">Otus sunia</name>
    <name type="common">Oriental scops-owl</name>
    <dbReference type="NCBI Taxonomy" id="257818"/>
    <lineage>
        <taxon>Eukaryota</taxon>
        <taxon>Metazoa</taxon>
        <taxon>Chordata</taxon>
        <taxon>Craniata</taxon>
        <taxon>Vertebrata</taxon>
        <taxon>Euteleostomi</taxon>
        <taxon>Archelosauria</taxon>
        <taxon>Archosauria</taxon>
        <taxon>Dinosauria</taxon>
        <taxon>Saurischia</taxon>
        <taxon>Theropoda</taxon>
        <taxon>Coelurosauria</taxon>
        <taxon>Aves</taxon>
        <taxon>Neognathae</taxon>
        <taxon>Neoaves</taxon>
        <taxon>Telluraves</taxon>
        <taxon>Strigiformes</taxon>
        <taxon>Strigidae</taxon>
        <taxon>Otus</taxon>
    </lineage>
</organism>
<feature type="domain" description="C2H2-type" evidence="8">
    <location>
        <begin position="331"/>
        <end position="356"/>
    </location>
</feature>
<dbReference type="PROSITE" id="PS50157">
    <property type="entry name" value="ZINC_FINGER_C2H2_2"/>
    <property type="match status" value="8"/>
</dbReference>
<dbReference type="Gene3D" id="3.30.160.60">
    <property type="entry name" value="Classic Zinc Finger"/>
    <property type="match status" value="8"/>
</dbReference>
<feature type="domain" description="C2H2-type" evidence="8">
    <location>
        <begin position="219"/>
        <end position="246"/>
    </location>
</feature>